<dbReference type="SUPFAM" id="SSF53850">
    <property type="entry name" value="Periplasmic binding protein-like II"/>
    <property type="match status" value="1"/>
</dbReference>
<dbReference type="Gene3D" id="1.10.10.10">
    <property type="entry name" value="Winged helix-like DNA-binding domain superfamily/Winged helix DNA-binding domain"/>
    <property type="match status" value="1"/>
</dbReference>
<evidence type="ECO:0000256" key="1">
    <source>
        <dbReference type="ARBA" id="ARBA00009437"/>
    </source>
</evidence>
<reference evidence="6 7" key="2">
    <citation type="journal article" date="2016" name="Science">
        <title>A bacterium that degrades and assimilates poly(ethylene terephthalate).</title>
        <authorList>
            <person name="Yoshida S."/>
            <person name="Hiraga K."/>
            <person name="Takehana T."/>
            <person name="Taniguchi I."/>
            <person name="Yamaji H."/>
            <person name="Maeda Y."/>
            <person name="Toyohara K."/>
            <person name="Miyamoto K."/>
            <person name="Kimura Y."/>
            <person name="Oda K."/>
        </authorList>
    </citation>
    <scope>NUCLEOTIDE SEQUENCE [LARGE SCALE GENOMIC DNA]</scope>
    <source>
        <strain evidence="7">NBRC 110686 / TISTR 2288 / 201-F6</strain>
    </source>
</reference>
<dbReference type="STRING" id="1547922.ISF6_2453"/>
<sequence length="322" mass="34965">MNDAFDEGGDARRFALLQTFVRIVDAGSLSAAARRLATTQPTVSRRLQALERALGVRLLQRNTHTMALTEDGERCLAHARELLERWQAFEGDLRGRRDAPRGSLRVQVPHAFGQDQLIAPLAEFLNRHPLVQVEWLLHDHPPDFVAGGIDCAIRVGPVEDPGVVALRLAEVSRIVVAAPGLWGAGAAPADPDALAALPWVALQTYYRDEVQLEAPDGAPPWRIPIRPRLATDSLYAVRQAVRAGLGAALVSAWVVAEDLARGELVRLAAPRAGTPLPVSLTHPPLRFPPARLRAFAQLMRERMPGLAGMQAPTPGVPPARSR</sequence>
<dbReference type="PROSITE" id="PS50931">
    <property type="entry name" value="HTH_LYSR"/>
    <property type="match status" value="1"/>
</dbReference>
<dbReference type="GO" id="GO:0006351">
    <property type="term" value="P:DNA-templated transcription"/>
    <property type="evidence" value="ECO:0007669"/>
    <property type="project" value="TreeGrafter"/>
</dbReference>
<dbReference type="InterPro" id="IPR000847">
    <property type="entry name" value="LysR_HTH_N"/>
</dbReference>
<accession>A0A0K8P1W4</accession>
<dbReference type="Gene3D" id="3.40.190.290">
    <property type="match status" value="1"/>
</dbReference>
<evidence type="ECO:0000313" key="6">
    <source>
        <dbReference type="EMBL" id="GAP36613.1"/>
    </source>
</evidence>
<organism evidence="6 7">
    <name type="scientific">Piscinibacter sakaiensis</name>
    <name type="common">Ideonella sakaiensis</name>
    <dbReference type="NCBI Taxonomy" id="1547922"/>
    <lineage>
        <taxon>Bacteria</taxon>
        <taxon>Pseudomonadati</taxon>
        <taxon>Pseudomonadota</taxon>
        <taxon>Betaproteobacteria</taxon>
        <taxon>Burkholderiales</taxon>
        <taxon>Sphaerotilaceae</taxon>
        <taxon>Piscinibacter</taxon>
    </lineage>
</organism>
<proteinExistence type="inferred from homology"/>
<dbReference type="Proteomes" id="UP000037660">
    <property type="component" value="Unassembled WGS sequence"/>
</dbReference>
<dbReference type="SUPFAM" id="SSF46785">
    <property type="entry name" value="Winged helix' DNA-binding domain"/>
    <property type="match status" value="1"/>
</dbReference>
<dbReference type="Pfam" id="PF03466">
    <property type="entry name" value="LysR_substrate"/>
    <property type="match status" value="1"/>
</dbReference>
<dbReference type="RefSeq" id="WP_054020599.1">
    <property type="nucleotide sequence ID" value="NZ_BBYR01000037.1"/>
</dbReference>
<feature type="domain" description="HTH lysR-type" evidence="5">
    <location>
        <begin position="12"/>
        <end position="69"/>
    </location>
</feature>
<dbReference type="InterPro" id="IPR058163">
    <property type="entry name" value="LysR-type_TF_proteobact-type"/>
</dbReference>
<dbReference type="OrthoDB" id="8723543at2"/>
<gene>
    <name evidence="6" type="ORF">ISF6_2453</name>
</gene>
<comment type="similarity">
    <text evidence="1">Belongs to the LysR transcriptional regulatory family.</text>
</comment>
<dbReference type="InterPro" id="IPR005119">
    <property type="entry name" value="LysR_subst-bd"/>
</dbReference>
<dbReference type="InterPro" id="IPR036390">
    <property type="entry name" value="WH_DNA-bd_sf"/>
</dbReference>
<keyword evidence="3" id="KW-0238">DNA-binding</keyword>
<dbReference type="GO" id="GO:0003700">
    <property type="term" value="F:DNA-binding transcription factor activity"/>
    <property type="evidence" value="ECO:0007669"/>
    <property type="project" value="InterPro"/>
</dbReference>
<protein>
    <submittedName>
        <fullName evidence="6">Transcriptional regulator, LysR family</fullName>
    </submittedName>
</protein>
<keyword evidence="7" id="KW-1185">Reference proteome</keyword>
<keyword evidence="4" id="KW-0804">Transcription</keyword>
<reference evidence="7" key="1">
    <citation type="submission" date="2015-07" db="EMBL/GenBank/DDBJ databases">
        <title>Discovery of a poly(ethylene terephthalate assimilation.</title>
        <authorList>
            <person name="Yoshida S."/>
            <person name="Hiraga K."/>
            <person name="Takehana T."/>
            <person name="Taniguchi I."/>
            <person name="Yamaji H."/>
            <person name="Maeda Y."/>
            <person name="Toyohara K."/>
            <person name="Miyamoto K."/>
            <person name="Kimura Y."/>
            <person name="Oda K."/>
        </authorList>
    </citation>
    <scope>NUCLEOTIDE SEQUENCE [LARGE SCALE GENOMIC DNA]</scope>
    <source>
        <strain evidence="7">NBRC 110686 / TISTR 2288 / 201-F6</strain>
    </source>
</reference>
<evidence type="ECO:0000256" key="4">
    <source>
        <dbReference type="ARBA" id="ARBA00023163"/>
    </source>
</evidence>
<evidence type="ECO:0000256" key="3">
    <source>
        <dbReference type="ARBA" id="ARBA00023125"/>
    </source>
</evidence>
<dbReference type="GO" id="GO:0043565">
    <property type="term" value="F:sequence-specific DNA binding"/>
    <property type="evidence" value="ECO:0007669"/>
    <property type="project" value="TreeGrafter"/>
</dbReference>
<comment type="caution">
    <text evidence="6">The sequence shown here is derived from an EMBL/GenBank/DDBJ whole genome shotgun (WGS) entry which is preliminary data.</text>
</comment>
<evidence type="ECO:0000313" key="7">
    <source>
        <dbReference type="Proteomes" id="UP000037660"/>
    </source>
</evidence>
<dbReference type="Pfam" id="PF00126">
    <property type="entry name" value="HTH_1"/>
    <property type="match status" value="1"/>
</dbReference>
<dbReference type="AlphaFoldDB" id="A0A0K8P1W4"/>
<evidence type="ECO:0000256" key="2">
    <source>
        <dbReference type="ARBA" id="ARBA00023015"/>
    </source>
</evidence>
<dbReference type="PANTHER" id="PTHR30537">
    <property type="entry name" value="HTH-TYPE TRANSCRIPTIONAL REGULATOR"/>
    <property type="match status" value="1"/>
</dbReference>
<name>A0A0K8P1W4_PISS1</name>
<keyword evidence="2" id="KW-0805">Transcription regulation</keyword>
<dbReference type="PRINTS" id="PR00039">
    <property type="entry name" value="HTHLYSR"/>
</dbReference>
<dbReference type="InterPro" id="IPR036388">
    <property type="entry name" value="WH-like_DNA-bd_sf"/>
</dbReference>
<evidence type="ECO:0000259" key="5">
    <source>
        <dbReference type="PROSITE" id="PS50931"/>
    </source>
</evidence>
<dbReference type="FunFam" id="1.10.10.10:FF:000001">
    <property type="entry name" value="LysR family transcriptional regulator"/>
    <property type="match status" value="1"/>
</dbReference>
<dbReference type="PANTHER" id="PTHR30537:SF5">
    <property type="entry name" value="HTH-TYPE TRANSCRIPTIONAL ACTIVATOR TTDR-RELATED"/>
    <property type="match status" value="1"/>
</dbReference>
<dbReference type="CDD" id="cd08422">
    <property type="entry name" value="PBP2_CrgA_like"/>
    <property type="match status" value="1"/>
</dbReference>
<dbReference type="EMBL" id="BBYR01000037">
    <property type="protein sequence ID" value="GAP36613.1"/>
    <property type="molecule type" value="Genomic_DNA"/>
</dbReference>